<reference evidence="2 3" key="1">
    <citation type="submission" date="2018-03" db="EMBL/GenBank/DDBJ databases">
        <title>Genome assembly of novel Miniimonas species PCH200.</title>
        <authorList>
            <person name="Thakur V."/>
            <person name="Kumar V."/>
            <person name="Singh D."/>
        </authorList>
    </citation>
    <scope>NUCLEOTIDE SEQUENCE [LARGE SCALE GENOMIC DNA]</scope>
    <source>
        <strain evidence="2 3">PCH200</strain>
    </source>
</reference>
<sequence length="156" mass="16373">MTTHARARRTRAPVLAAVAGTAALVLSSCTLVSDTAAPTLDEALDAAEGLLSEYDSIEHVFVEPRPGRGSAEFIVPAAQSARSFTIRCLGEGDLTVRLDGEVLFADACDDTAVDLGVDDVGDFLTPTYTENRVEIEAESDVYWVAALYTTSGGGSS</sequence>
<dbReference type="Proteomes" id="UP000245166">
    <property type="component" value="Unassembled WGS sequence"/>
</dbReference>
<dbReference type="RefSeq" id="WP_109228198.1">
    <property type="nucleotide sequence ID" value="NZ_PYHR01000002.1"/>
</dbReference>
<feature type="chain" id="PRO_5039356116" description="Lipoprotein" evidence="1">
    <location>
        <begin position="28"/>
        <end position="156"/>
    </location>
</feature>
<evidence type="ECO:0000313" key="2">
    <source>
        <dbReference type="EMBL" id="PWD49815.1"/>
    </source>
</evidence>
<dbReference type="PROSITE" id="PS51257">
    <property type="entry name" value="PROKAR_LIPOPROTEIN"/>
    <property type="match status" value="1"/>
</dbReference>
<dbReference type="AlphaFoldDB" id="A0A2U1ZS48"/>
<accession>A0A2U1ZS48</accession>
<dbReference type="EMBL" id="PYHR01000002">
    <property type="protein sequence ID" value="PWD49815.1"/>
    <property type="molecule type" value="Genomic_DNA"/>
</dbReference>
<evidence type="ECO:0008006" key="4">
    <source>
        <dbReference type="Google" id="ProtNLM"/>
    </source>
</evidence>
<comment type="caution">
    <text evidence="2">The sequence shown here is derived from an EMBL/GenBank/DDBJ whole genome shotgun (WGS) entry which is preliminary data.</text>
</comment>
<proteinExistence type="predicted"/>
<keyword evidence="3" id="KW-1185">Reference proteome</keyword>
<name>A0A2U1ZS48_9MICO</name>
<evidence type="ECO:0000256" key="1">
    <source>
        <dbReference type="SAM" id="SignalP"/>
    </source>
</evidence>
<feature type="signal peptide" evidence="1">
    <location>
        <begin position="1"/>
        <end position="27"/>
    </location>
</feature>
<protein>
    <recommendedName>
        <fullName evidence="4">Lipoprotein</fullName>
    </recommendedName>
</protein>
<gene>
    <name evidence="2" type="ORF">C8046_03015</name>
</gene>
<organism evidence="2 3">
    <name type="scientific">Serinibacter arcticus</name>
    <dbReference type="NCBI Taxonomy" id="1655435"/>
    <lineage>
        <taxon>Bacteria</taxon>
        <taxon>Bacillati</taxon>
        <taxon>Actinomycetota</taxon>
        <taxon>Actinomycetes</taxon>
        <taxon>Micrococcales</taxon>
        <taxon>Beutenbergiaceae</taxon>
        <taxon>Serinibacter</taxon>
    </lineage>
</organism>
<keyword evidence="1" id="KW-0732">Signal</keyword>
<evidence type="ECO:0000313" key="3">
    <source>
        <dbReference type="Proteomes" id="UP000245166"/>
    </source>
</evidence>